<evidence type="ECO:0000256" key="1">
    <source>
        <dbReference type="SAM" id="MobiDB-lite"/>
    </source>
</evidence>
<dbReference type="SUPFAM" id="SSF56300">
    <property type="entry name" value="Metallo-dependent phosphatases"/>
    <property type="match status" value="1"/>
</dbReference>
<feature type="domain" description="Calcineurin-like phosphoesterase" evidence="2">
    <location>
        <begin position="205"/>
        <end position="291"/>
    </location>
</feature>
<keyword evidence="4" id="KW-1185">Reference proteome</keyword>
<feature type="compositionally biased region" description="Acidic residues" evidence="1">
    <location>
        <begin position="165"/>
        <end position="174"/>
    </location>
</feature>
<organism evidence="3 4">
    <name type="scientific">Kwoniella shivajii</name>
    <dbReference type="NCBI Taxonomy" id="564305"/>
    <lineage>
        <taxon>Eukaryota</taxon>
        <taxon>Fungi</taxon>
        <taxon>Dikarya</taxon>
        <taxon>Basidiomycota</taxon>
        <taxon>Agaricomycotina</taxon>
        <taxon>Tremellomycetes</taxon>
        <taxon>Tremellales</taxon>
        <taxon>Cryptococcaceae</taxon>
        <taxon>Kwoniella</taxon>
    </lineage>
</organism>
<gene>
    <name evidence="3" type="ORF">IL334_001879</name>
</gene>
<sequence>MTVPSTPVQAYDPPNGRSSPSSLPSPPVSPRFNPGPKLQSRSSSYSRPTTLRPHLRRSKPSLLDELLPTPTTFNTPNQTDSLSHVIRRAGSVAVITIFLLSITFMASTTTTSPAGILKGGAKGLKEVFGVGNQADVGSWISQDIQSSTHNNDDSQEDITGSEGISDTDSESEPSDEVRPDVDFDHYKMLRTLPSENIDITSKGKRLIFIGDIHGSYDPFIRLMDKISYSPSTDRLIHVGDLIAKGSKHNEVLWWMNERRILGVRGNHDQAVIQWRGWMEWAGGEDWEAYIDSLSSGDEDGAIKATAKQGKQWPRDWKWKGEHWEIARALPKRLYLYLLDLPLVIHLPSLHSIVVHAGILPLDPLQPSSSPVQPLIQFSNFSTMTKDMDVESIRNSEEVSLLFDIPQNAVPWNLLNMRGVFTKGKKKGKITKSGKKGTPWSDIWSKQMKRCNGIGKWTIDGMGEKQIENINNINEDIENQEDTEVDEVDHPSTTKTKTKRQKPGTPNELQNENSDDQQIGCSPVTVIYGHAAGRGLDIKPFSKGLDTGCVYGRQLTVMVLGDLKGLKGDMVRVGDHQGILVNEQCGEGGT</sequence>
<dbReference type="InterPro" id="IPR050126">
    <property type="entry name" value="Ap4A_hydrolase"/>
</dbReference>
<proteinExistence type="predicted"/>
<evidence type="ECO:0000259" key="2">
    <source>
        <dbReference type="Pfam" id="PF00149"/>
    </source>
</evidence>
<dbReference type="Gene3D" id="3.60.21.10">
    <property type="match status" value="1"/>
</dbReference>
<dbReference type="EMBL" id="CP141882">
    <property type="protein sequence ID" value="WRT64939.1"/>
    <property type="molecule type" value="Genomic_DNA"/>
</dbReference>
<feature type="region of interest" description="Disordered" evidence="1">
    <location>
        <begin position="1"/>
        <end position="60"/>
    </location>
</feature>
<evidence type="ECO:0000313" key="3">
    <source>
        <dbReference type="EMBL" id="WRT64939.1"/>
    </source>
</evidence>
<dbReference type="PANTHER" id="PTHR42850">
    <property type="entry name" value="METALLOPHOSPHOESTERASE"/>
    <property type="match status" value="1"/>
</dbReference>
<dbReference type="Proteomes" id="UP001329825">
    <property type="component" value="Chromosome 2"/>
</dbReference>
<feature type="compositionally biased region" description="Low complexity" evidence="1">
    <location>
        <begin position="13"/>
        <end position="22"/>
    </location>
</feature>
<evidence type="ECO:0000313" key="4">
    <source>
        <dbReference type="Proteomes" id="UP001329825"/>
    </source>
</evidence>
<dbReference type="Pfam" id="PF00149">
    <property type="entry name" value="Metallophos"/>
    <property type="match status" value="1"/>
</dbReference>
<feature type="region of interest" description="Disordered" evidence="1">
    <location>
        <begin position="144"/>
        <end position="180"/>
    </location>
</feature>
<dbReference type="InterPro" id="IPR004843">
    <property type="entry name" value="Calcineurin-like_PHP"/>
</dbReference>
<feature type="region of interest" description="Disordered" evidence="1">
    <location>
        <begin position="477"/>
        <end position="516"/>
    </location>
</feature>
<feature type="compositionally biased region" description="Acidic residues" evidence="1">
    <location>
        <begin position="477"/>
        <end position="486"/>
    </location>
</feature>
<name>A0ABZ1CUS3_9TREE</name>
<dbReference type="RefSeq" id="XP_062789679.1">
    <property type="nucleotide sequence ID" value="XM_062933628.1"/>
</dbReference>
<dbReference type="PANTHER" id="PTHR42850:SF4">
    <property type="entry name" value="ZINC-DEPENDENT ENDOPOLYPHOSPHATASE"/>
    <property type="match status" value="1"/>
</dbReference>
<protein>
    <recommendedName>
        <fullName evidence="2">Calcineurin-like phosphoesterase domain-containing protein</fullName>
    </recommendedName>
</protein>
<accession>A0ABZ1CUS3</accession>
<reference evidence="3 4" key="1">
    <citation type="submission" date="2024-01" db="EMBL/GenBank/DDBJ databases">
        <title>Comparative genomics of Cryptococcus and Kwoniella reveals pathogenesis evolution and contrasting modes of karyotype evolution via chromosome fusion or intercentromeric recombination.</title>
        <authorList>
            <person name="Coelho M.A."/>
            <person name="David-Palma M."/>
            <person name="Shea T."/>
            <person name="Bowers K."/>
            <person name="McGinley-Smith S."/>
            <person name="Mohammad A.W."/>
            <person name="Gnirke A."/>
            <person name="Yurkov A.M."/>
            <person name="Nowrousian M."/>
            <person name="Sun S."/>
            <person name="Cuomo C.A."/>
            <person name="Heitman J."/>
        </authorList>
    </citation>
    <scope>NUCLEOTIDE SEQUENCE [LARGE SCALE GENOMIC DNA]</scope>
    <source>
        <strain evidence="3">CBS 11374</strain>
    </source>
</reference>
<feature type="compositionally biased region" description="Polar residues" evidence="1">
    <location>
        <begin position="39"/>
        <end position="49"/>
    </location>
</feature>
<dbReference type="GeneID" id="87954010"/>
<feature type="compositionally biased region" description="Polar residues" evidence="1">
    <location>
        <begin position="506"/>
        <end position="516"/>
    </location>
</feature>
<dbReference type="InterPro" id="IPR029052">
    <property type="entry name" value="Metallo-depent_PP-like"/>
</dbReference>